<name>A0A098G328_9GAMM</name>
<proteinExistence type="predicted"/>
<reference evidence="3" key="1">
    <citation type="submission" date="2014-09" db="EMBL/GenBank/DDBJ databases">
        <authorList>
            <person name="Gomez-Valero L."/>
        </authorList>
    </citation>
    <scope>NUCLEOTIDE SEQUENCE [LARGE SCALE GENOMIC DNA]</scope>
    <source>
        <strain evidence="3">ATCC700992</strain>
    </source>
</reference>
<organism evidence="2 3">
    <name type="scientific">Legionella fallonii LLAP-10</name>
    <dbReference type="NCBI Taxonomy" id="1212491"/>
    <lineage>
        <taxon>Bacteria</taxon>
        <taxon>Pseudomonadati</taxon>
        <taxon>Pseudomonadota</taxon>
        <taxon>Gammaproteobacteria</taxon>
        <taxon>Legionellales</taxon>
        <taxon>Legionellaceae</taxon>
        <taxon>Legionella</taxon>
    </lineage>
</organism>
<keyword evidence="1" id="KW-0472">Membrane</keyword>
<dbReference type="OrthoDB" id="5639101at2"/>
<dbReference type="KEGG" id="lfa:LFA_0952"/>
<evidence type="ECO:0000256" key="1">
    <source>
        <dbReference type="SAM" id="Phobius"/>
    </source>
</evidence>
<feature type="transmembrane region" description="Helical" evidence="1">
    <location>
        <begin position="28"/>
        <end position="49"/>
    </location>
</feature>
<protein>
    <submittedName>
        <fullName evidence="2">Uncharacterized protein</fullName>
    </submittedName>
</protein>
<keyword evidence="1" id="KW-0812">Transmembrane</keyword>
<evidence type="ECO:0000313" key="3">
    <source>
        <dbReference type="Proteomes" id="UP000032430"/>
    </source>
</evidence>
<dbReference type="STRING" id="1212491.LFA_0952"/>
<dbReference type="EMBL" id="LN614827">
    <property type="protein sequence ID" value="CEG56391.1"/>
    <property type="molecule type" value="Genomic_DNA"/>
</dbReference>
<sequence>MSVQHAIQKGISDFSFIIGTGLKYGGGFGLLVMAAVGTVAIDIVLLAAAEKHHNHFLTGFVLGSMFSRGHIDPVPLLIASPITSAVAVVLSFALGVPGVGLGILIGWGVAAGVLALGFGLTALAKAIDPDPELEDGYPSLTFGCC</sequence>
<feature type="transmembrane region" description="Helical" evidence="1">
    <location>
        <begin position="101"/>
        <end position="123"/>
    </location>
</feature>
<keyword evidence="1" id="KW-1133">Transmembrane helix</keyword>
<dbReference type="HOGENOM" id="CLU_1784456_0_0_6"/>
<dbReference type="AlphaFoldDB" id="A0A098G328"/>
<keyword evidence="3" id="KW-1185">Reference proteome</keyword>
<gene>
    <name evidence="2" type="ORF">LFA_0952</name>
</gene>
<dbReference type="RefSeq" id="WP_045095061.1">
    <property type="nucleotide sequence ID" value="NZ_LN614827.1"/>
</dbReference>
<dbReference type="Proteomes" id="UP000032430">
    <property type="component" value="Chromosome I"/>
</dbReference>
<feature type="transmembrane region" description="Helical" evidence="1">
    <location>
        <begin position="74"/>
        <end position="95"/>
    </location>
</feature>
<evidence type="ECO:0000313" key="2">
    <source>
        <dbReference type="EMBL" id="CEG56391.1"/>
    </source>
</evidence>
<accession>A0A098G328</accession>